<accession>A0AAV4MCP4</accession>
<protein>
    <submittedName>
        <fullName evidence="2">Uncharacterized protein</fullName>
    </submittedName>
</protein>
<name>A0AAV4MCP4_9ARAC</name>
<dbReference type="AlphaFoldDB" id="A0AAV4MCP4"/>
<keyword evidence="3" id="KW-1185">Reference proteome</keyword>
<sequence>MFYSKIALNFQSLRNSWQLRDSREVIWTPKLSSFCSFCRCLWQQGLTTARGVRGQSASSSSGALMDLFPDHYAFFHLFFHSLCQGLFLASLIFGTVGKLSFLFSHQSSFYIFQLTSEPIYSTGLK</sequence>
<dbReference type="EMBL" id="BPLQ01000330">
    <property type="protein sequence ID" value="GIX70060.1"/>
    <property type="molecule type" value="Genomic_DNA"/>
</dbReference>
<dbReference type="Proteomes" id="UP001054837">
    <property type="component" value="Unassembled WGS sequence"/>
</dbReference>
<feature type="transmembrane region" description="Helical" evidence="1">
    <location>
        <begin position="73"/>
        <end position="96"/>
    </location>
</feature>
<reference evidence="2 3" key="1">
    <citation type="submission" date="2021-06" db="EMBL/GenBank/DDBJ databases">
        <title>Caerostris darwini draft genome.</title>
        <authorList>
            <person name="Kono N."/>
            <person name="Arakawa K."/>
        </authorList>
    </citation>
    <scope>NUCLEOTIDE SEQUENCE [LARGE SCALE GENOMIC DNA]</scope>
</reference>
<proteinExistence type="predicted"/>
<keyword evidence="1" id="KW-1133">Transmembrane helix</keyword>
<evidence type="ECO:0000313" key="2">
    <source>
        <dbReference type="EMBL" id="GIX70060.1"/>
    </source>
</evidence>
<keyword evidence="1" id="KW-0812">Transmembrane</keyword>
<gene>
    <name evidence="2" type="ORF">CDAR_102031</name>
</gene>
<evidence type="ECO:0000313" key="3">
    <source>
        <dbReference type="Proteomes" id="UP001054837"/>
    </source>
</evidence>
<organism evidence="2 3">
    <name type="scientific">Caerostris darwini</name>
    <dbReference type="NCBI Taxonomy" id="1538125"/>
    <lineage>
        <taxon>Eukaryota</taxon>
        <taxon>Metazoa</taxon>
        <taxon>Ecdysozoa</taxon>
        <taxon>Arthropoda</taxon>
        <taxon>Chelicerata</taxon>
        <taxon>Arachnida</taxon>
        <taxon>Araneae</taxon>
        <taxon>Araneomorphae</taxon>
        <taxon>Entelegynae</taxon>
        <taxon>Araneoidea</taxon>
        <taxon>Araneidae</taxon>
        <taxon>Caerostris</taxon>
    </lineage>
</organism>
<comment type="caution">
    <text evidence="2">The sequence shown here is derived from an EMBL/GenBank/DDBJ whole genome shotgun (WGS) entry which is preliminary data.</text>
</comment>
<keyword evidence="1" id="KW-0472">Membrane</keyword>
<evidence type="ECO:0000256" key="1">
    <source>
        <dbReference type="SAM" id="Phobius"/>
    </source>
</evidence>